<evidence type="ECO:0000313" key="1">
    <source>
        <dbReference type="EMBL" id="CAC5398277.1"/>
    </source>
</evidence>
<evidence type="ECO:0000313" key="2">
    <source>
        <dbReference type="Proteomes" id="UP000507470"/>
    </source>
</evidence>
<sequence>MPVTRLITENIQDKSCRHLMLITNGDAVISILENQLRHLGLPFDIIFGSSFQDDLTDAYNYRILSRIILCMEQGMVLILKDLESIYGSLYDMLNQNYTVVGKKKHCRVALGHYSNPMCHVHDDFKCVVLVEESKLDYSDPPFLNRFEKQQFEFFDLLENDNLKKAVYELNNDLVNFCKIPNHAFFPNDVIPSYSTNLLVSLIIKLQQNMACTSSLESIKKNAFDTLLWLVPPEVVIRSKESVFCRSRSPSEFGQIMNKYLELPIHIGLFHFLDRMCNASFDIINETTTEKSNIISTISKDEIENRNSATTQIPSENIENSGQVSSCNILDSKDNILSGQKLPTAVFEIKNTLREQQIKRTFTKEQGVHGVCEYLYVIYTFSGINSVLEPFIQNRKIQREKLAIFKSEKQFSFKIEEFFQSDNNILVLQCSCLTDNRHLLLVKGIIEKYIRTHMVDMHQQQKYVCIVIHLERNVTSDIPLNFLSGWSLFFIDSIETPVTPLEHLLNVDKLQIVTERRPLDNYINKMLFWAFSRIKFTNEQNSVKNPRGCNDAN</sequence>
<protein>
    <submittedName>
        <fullName evidence="1">RNF213</fullName>
        <ecNumber evidence="1">2.3.2.27</ecNumber>
    </submittedName>
</protein>
<dbReference type="InterPro" id="IPR031248">
    <property type="entry name" value="RNF213"/>
</dbReference>
<dbReference type="OrthoDB" id="2400221at2759"/>
<keyword evidence="1" id="KW-0808">Transferase</keyword>
<keyword evidence="2" id="KW-1185">Reference proteome</keyword>
<dbReference type="AlphaFoldDB" id="A0A6J8CSH9"/>
<dbReference type="GO" id="GO:0061630">
    <property type="term" value="F:ubiquitin protein ligase activity"/>
    <property type="evidence" value="ECO:0007669"/>
    <property type="project" value="UniProtKB-EC"/>
</dbReference>
<reference evidence="1 2" key="1">
    <citation type="submission" date="2020-06" db="EMBL/GenBank/DDBJ databases">
        <authorList>
            <person name="Li R."/>
            <person name="Bekaert M."/>
        </authorList>
    </citation>
    <scope>NUCLEOTIDE SEQUENCE [LARGE SCALE GENOMIC DNA]</scope>
    <source>
        <strain evidence="2">wild</strain>
    </source>
</reference>
<dbReference type="Proteomes" id="UP000507470">
    <property type="component" value="Unassembled WGS sequence"/>
</dbReference>
<dbReference type="EC" id="2.3.2.27" evidence="1"/>
<keyword evidence="1" id="KW-0012">Acyltransferase</keyword>
<proteinExistence type="predicted"/>
<dbReference type="GO" id="GO:0016887">
    <property type="term" value="F:ATP hydrolysis activity"/>
    <property type="evidence" value="ECO:0007669"/>
    <property type="project" value="InterPro"/>
</dbReference>
<organism evidence="1 2">
    <name type="scientific">Mytilus coruscus</name>
    <name type="common">Sea mussel</name>
    <dbReference type="NCBI Taxonomy" id="42192"/>
    <lineage>
        <taxon>Eukaryota</taxon>
        <taxon>Metazoa</taxon>
        <taxon>Spiralia</taxon>
        <taxon>Lophotrochozoa</taxon>
        <taxon>Mollusca</taxon>
        <taxon>Bivalvia</taxon>
        <taxon>Autobranchia</taxon>
        <taxon>Pteriomorphia</taxon>
        <taxon>Mytilida</taxon>
        <taxon>Mytiloidea</taxon>
        <taxon>Mytilidae</taxon>
        <taxon>Mytilinae</taxon>
        <taxon>Mytilus</taxon>
    </lineage>
</organism>
<accession>A0A6J8CSH9</accession>
<dbReference type="PANTHER" id="PTHR22605:SF1">
    <property type="entry name" value="RZ-TYPE DOMAIN-CONTAINING PROTEIN"/>
    <property type="match status" value="1"/>
</dbReference>
<name>A0A6J8CSH9_MYTCO</name>
<dbReference type="EMBL" id="CACVKT020005873">
    <property type="protein sequence ID" value="CAC5398277.1"/>
    <property type="molecule type" value="Genomic_DNA"/>
</dbReference>
<gene>
    <name evidence="1" type="ORF">MCOR_32657</name>
</gene>
<dbReference type="PANTHER" id="PTHR22605">
    <property type="entry name" value="RZ-TYPE DOMAIN-CONTAINING PROTEIN"/>
    <property type="match status" value="1"/>
</dbReference>